<sequence length="49" mass="5429">MEHTAELSIRGETYRGSSLFDGEHALRDLLLDMPEDASLRVSRKAGLLA</sequence>
<dbReference type="EMBL" id="BAABRN010000001">
    <property type="protein sequence ID" value="GAA5500433.1"/>
    <property type="molecule type" value="Genomic_DNA"/>
</dbReference>
<name>A0ABP9V8W8_9DEIO</name>
<organism evidence="1 2">
    <name type="scientific">Deinococcus xinjiangensis</name>
    <dbReference type="NCBI Taxonomy" id="457454"/>
    <lineage>
        <taxon>Bacteria</taxon>
        <taxon>Thermotogati</taxon>
        <taxon>Deinococcota</taxon>
        <taxon>Deinococci</taxon>
        <taxon>Deinococcales</taxon>
        <taxon>Deinococcaceae</taxon>
        <taxon>Deinococcus</taxon>
    </lineage>
</organism>
<dbReference type="Proteomes" id="UP001458946">
    <property type="component" value="Unassembled WGS sequence"/>
</dbReference>
<protein>
    <submittedName>
        <fullName evidence="1">Uncharacterized protein</fullName>
    </submittedName>
</protein>
<proteinExistence type="predicted"/>
<dbReference type="RefSeq" id="WP_353540417.1">
    <property type="nucleotide sequence ID" value="NZ_BAABRN010000001.1"/>
</dbReference>
<comment type="caution">
    <text evidence="1">The sequence shown here is derived from an EMBL/GenBank/DDBJ whole genome shotgun (WGS) entry which is preliminary data.</text>
</comment>
<evidence type="ECO:0000313" key="1">
    <source>
        <dbReference type="EMBL" id="GAA5500433.1"/>
    </source>
</evidence>
<evidence type="ECO:0000313" key="2">
    <source>
        <dbReference type="Proteomes" id="UP001458946"/>
    </source>
</evidence>
<gene>
    <name evidence="1" type="ORF">Dxin01_00154</name>
</gene>
<keyword evidence="2" id="KW-1185">Reference proteome</keyword>
<reference evidence="1 2" key="1">
    <citation type="submission" date="2024-02" db="EMBL/GenBank/DDBJ databases">
        <title>Deinococcus xinjiangensis NBRC 107630.</title>
        <authorList>
            <person name="Ichikawa N."/>
            <person name="Katano-Makiyama Y."/>
            <person name="Hidaka K."/>
        </authorList>
    </citation>
    <scope>NUCLEOTIDE SEQUENCE [LARGE SCALE GENOMIC DNA]</scope>
    <source>
        <strain evidence="1 2">NBRC 107630</strain>
    </source>
</reference>
<accession>A0ABP9V8W8</accession>